<accession>A0A434AZY2</accession>
<name>A0A434AZY2_9BACT</name>
<sequence>MASIKRLKKDIDYLSFEVISDCYNYNYLHPGKNEKVLDIVRDTIIARNQLIARVNHPDGKDNHKLVKSYYKAIFTDLLKGVDNSFERLSNLVKEK</sequence>
<comment type="caution">
    <text evidence="1">The sequence shown here is derived from an EMBL/GenBank/DDBJ whole genome shotgun (WGS) entry which is preliminary data.</text>
</comment>
<keyword evidence="2" id="KW-1185">Reference proteome</keyword>
<evidence type="ECO:0000313" key="2">
    <source>
        <dbReference type="Proteomes" id="UP000282985"/>
    </source>
</evidence>
<reference evidence="1 2" key="1">
    <citation type="submission" date="2018-11" db="EMBL/GenBank/DDBJ databases">
        <title>Parancylomarina longa gen. nov., sp. nov., isolated from sediments of southern Okinawa.</title>
        <authorList>
            <person name="Fu T."/>
        </authorList>
    </citation>
    <scope>NUCLEOTIDE SEQUENCE [LARGE SCALE GENOMIC DNA]</scope>
    <source>
        <strain evidence="1 2">T3-2 S1-C</strain>
    </source>
</reference>
<protein>
    <submittedName>
        <fullName evidence="1">Uncharacterized protein</fullName>
    </submittedName>
</protein>
<gene>
    <name evidence="1" type="ORF">DLK05_00005</name>
</gene>
<evidence type="ECO:0000313" key="1">
    <source>
        <dbReference type="EMBL" id="RUT80178.1"/>
    </source>
</evidence>
<dbReference type="AlphaFoldDB" id="A0A434AZY2"/>
<dbReference type="EMBL" id="RJJX01000001">
    <property type="protein sequence ID" value="RUT80178.1"/>
    <property type="molecule type" value="Genomic_DNA"/>
</dbReference>
<organism evidence="1 2">
    <name type="scientific">Ancylomarina longa</name>
    <dbReference type="NCBI Taxonomy" id="2487017"/>
    <lineage>
        <taxon>Bacteria</taxon>
        <taxon>Pseudomonadati</taxon>
        <taxon>Bacteroidota</taxon>
        <taxon>Bacteroidia</taxon>
        <taxon>Marinilabiliales</taxon>
        <taxon>Marinifilaceae</taxon>
        <taxon>Ancylomarina</taxon>
    </lineage>
</organism>
<proteinExistence type="predicted"/>
<dbReference type="Proteomes" id="UP000282985">
    <property type="component" value="Unassembled WGS sequence"/>
</dbReference>
<dbReference type="OrthoDB" id="1121857at2"/>